<keyword evidence="3" id="KW-1185">Reference proteome</keyword>
<dbReference type="Pfam" id="PF07935">
    <property type="entry name" value="SSV1_ORF_D-335"/>
    <property type="match status" value="1"/>
</dbReference>
<evidence type="ECO:0000313" key="3">
    <source>
        <dbReference type="Proteomes" id="UP000001015"/>
    </source>
</evidence>
<accession>Q975X2</accession>
<organism evidence="2 3">
    <name type="scientific">Sulfurisphaera tokodaii (strain DSM 16993 / JCM 10545 / NBRC 100140 / 7)</name>
    <name type="common">Sulfolobus tokodaii</name>
    <dbReference type="NCBI Taxonomy" id="273063"/>
    <lineage>
        <taxon>Archaea</taxon>
        <taxon>Thermoproteota</taxon>
        <taxon>Thermoprotei</taxon>
        <taxon>Sulfolobales</taxon>
        <taxon>Sulfolobaceae</taxon>
        <taxon>Sulfurisphaera</taxon>
    </lineage>
</organism>
<dbReference type="InterPro" id="IPR012922">
    <property type="entry name" value="ORF_D-335"/>
</dbReference>
<evidence type="ECO:0000259" key="1">
    <source>
        <dbReference type="Pfam" id="PF07935"/>
    </source>
</evidence>
<sequence>MKETGHNLNMGYRVFSAGQYKIRQRGNKYYVYKIEKDSNGNVKETYVGPLDKIVEFYVSIGGVGVSPTVDRPGFEPGTSRMPTEHSSRLSYRPITYYYIIAN</sequence>
<dbReference type="KEGG" id="sto:STK_03060"/>
<gene>
    <name evidence="2" type="primary">ST0306</name>
    <name evidence="2" type="ordered locus">STK_03060</name>
</gene>
<dbReference type="Proteomes" id="UP000001015">
    <property type="component" value="Chromosome"/>
</dbReference>
<proteinExistence type="predicted"/>
<dbReference type="STRING" id="273063.STK_03060"/>
<dbReference type="AlphaFoldDB" id="Q975X2"/>
<dbReference type="eggNOG" id="arCOG07277">
    <property type="taxonomic scope" value="Archaea"/>
</dbReference>
<protein>
    <recommendedName>
        <fullName evidence="1">ORF D-335-like domain-containing protein</fullName>
    </recommendedName>
</protein>
<feature type="domain" description="ORF D-335-like" evidence="1">
    <location>
        <begin position="14"/>
        <end position="79"/>
    </location>
</feature>
<evidence type="ECO:0000313" key="2">
    <source>
        <dbReference type="EMBL" id="BAB65276.1"/>
    </source>
</evidence>
<reference evidence="3" key="1">
    <citation type="journal article" date="2001" name="DNA Res.">
        <title>Complete genome sequence of an aerobic thermoacidophilic Crenarchaeon, Sulfolobus tokodaii strain7.</title>
        <authorList>
            <person name="Kawarabayasi Y."/>
            <person name="Hino Y."/>
            <person name="Horikawa H."/>
            <person name="Jin-no K."/>
            <person name="Takahashi M."/>
            <person name="Sekine M."/>
            <person name="Baba S."/>
            <person name="Ankai A."/>
            <person name="Kosugi H."/>
            <person name="Hosoyama A."/>
            <person name="Fukui S."/>
            <person name="Nagai Y."/>
            <person name="Nishijima K."/>
            <person name="Otsuka R."/>
            <person name="Nakazawa H."/>
            <person name="Takamiya M."/>
            <person name="Kato Y."/>
            <person name="Yoshizawa T."/>
            <person name="Tanaka T."/>
            <person name="Kudoh Y."/>
            <person name="Yamazaki J."/>
            <person name="Kushida N."/>
            <person name="Oguchi A."/>
            <person name="Aoki K."/>
            <person name="Masuda S."/>
            <person name="Yanagii M."/>
            <person name="Nishimura M."/>
            <person name="Yamagishi A."/>
            <person name="Oshima T."/>
            <person name="Kikuchi H."/>
        </authorList>
    </citation>
    <scope>NUCLEOTIDE SEQUENCE [LARGE SCALE GENOMIC DNA]</scope>
    <source>
        <strain evidence="3">DSM 16993 / JCM 10545 / NBRC 100140 / 7</strain>
    </source>
</reference>
<name>Q975X2_SULTO</name>
<dbReference type="EMBL" id="BA000023">
    <property type="protein sequence ID" value="BAB65276.1"/>
    <property type="molecule type" value="Genomic_DNA"/>
</dbReference>